<feature type="transmembrane region" description="Helical" evidence="1">
    <location>
        <begin position="117"/>
        <end position="140"/>
    </location>
</feature>
<evidence type="ECO:0000313" key="3">
    <source>
        <dbReference type="Proteomes" id="UP000075670"/>
    </source>
</evidence>
<protein>
    <submittedName>
        <fullName evidence="2">Queuosine transporter QueT</fullName>
    </submittedName>
</protein>
<name>A0A151AZT3_9FIRM</name>
<gene>
    <name evidence="2" type="primary">queT</name>
    <name evidence="2" type="ORF">MOMUL_09410</name>
</gene>
<dbReference type="PATRIC" id="fig|1122241.3.peg.990"/>
<comment type="caution">
    <text evidence="2">The sequence shown here is derived from an EMBL/GenBank/DDBJ whole genome shotgun (WGS) entry which is preliminary data.</text>
</comment>
<dbReference type="InterPro" id="IPR010387">
    <property type="entry name" value="QueT"/>
</dbReference>
<evidence type="ECO:0000256" key="1">
    <source>
        <dbReference type="SAM" id="Phobius"/>
    </source>
</evidence>
<keyword evidence="1" id="KW-1133">Transmembrane helix</keyword>
<keyword evidence="1" id="KW-0812">Transmembrane</keyword>
<sequence>MTSKIARGAIIAALYTVVTIILKPISFGYLQVRVAEALTLLPILYPEAIPGLFLGCLISNIYGGLGLIDIVLGSLTTLAAAWLTYIWRQSPLAYLPPIILNGLIVGAYLSYLLHVNIFLSIATVALGEAIAVLVLGIPLVKQLRKLNPQ</sequence>
<organism evidence="2 3">
    <name type="scientific">Moorella mulderi DSM 14980</name>
    <dbReference type="NCBI Taxonomy" id="1122241"/>
    <lineage>
        <taxon>Bacteria</taxon>
        <taxon>Bacillati</taxon>
        <taxon>Bacillota</taxon>
        <taxon>Clostridia</taxon>
        <taxon>Neomoorellales</taxon>
        <taxon>Neomoorellaceae</taxon>
        <taxon>Neomoorella</taxon>
    </lineage>
</organism>
<dbReference type="PIRSF" id="PIRSF031501">
    <property type="entry name" value="QueT"/>
    <property type="match status" value="1"/>
</dbReference>
<feature type="transmembrane region" description="Helical" evidence="1">
    <location>
        <begin position="52"/>
        <end position="85"/>
    </location>
</feature>
<proteinExistence type="predicted"/>
<accession>A0A151AZT3</accession>
<dbReference type="Pfam" id="PF06177">
    <property type="entry name" value="QueT"/>
    <property type="match status" value="1"/>
</dbReference>
<dbReference type="Proteomes" id="UP000075670">
    <property type="component" value="Unassembled WGS sequence"/>
</dbReference>
<dbReference type="RefSeq" id="WP_169802164.1">
    <property type="nucleotide sequence ID" value="NZ_LTBC01000002.1"/>
</dbReference>
<dbReference type="PANTHER" id="PTHR40044:SF1">
    <property type="entry name" value="INTEGRAL MEMBRANE PROTEIN"/>
    <property type="match status" value="1"/>
</dbReference>
<keyword evidence="1" id="KW-0472">Membrane</keyword>
<dbReference type="PANTHER" id="PTHR40044">
    <property type="entry name" value="INTEGRAL MEMBRANE PROTEIN-RELATED"/>
    <property type="match status" value="1"/>
</dbReference>
<evidence type="ECO:0000313" key="2">
    <source>
        <dbReference type="EMBL" id="KYH33161.1"/>
    </source>
</evidence>
<dbReference type="EMBL" id="LTBC01000002">
    <property type="protein sequence ID" value="KYH33161.1"/>
    <property type="molecule type" value="Genomic_DNA"/>
</dbReference>
<feature type="transmembrane region" description="Helical" evidence="1">
    <location>
        <begin position="12"/>
        <end position="32"/>
    </location>
</feature>
<reference evidence="2 3" key="1">
    <citation type="submission" date="2016-02" db="EMBL/GenBank/DDBJ databases">
        <title>Genome sequence of Moorella mulderi DSM 14980.</title>
        <authorList>
            <person name="Poehlein A."/>
            <person name="Daniel R."/>
        </authorList>
    </citation>
    <scope>NUCLEOTIDE SEQUENCE [LARGE SCALE GENOMIC DNA]</scope>
    <source>
        <strain evidence="2 3">DSM 14980</strain>
    </source>
</reference>
<keyword evidence="3" id="KW-1185">Reference proteome</keyword>
<dbReference type="AlphaFoldDB" id="A0A151AZT3"/>
<feature type="transmembrane region" description="Helical" evidence="1">
    <location>
        <begin position="92"/>
        <end position="111"/>
    </location>
</feature>